<dbReference type="EMBL" id="JAPUFD010000023">
    <property type="protein sequence ID" value="MDI1493147.1"/>
    <property type="molecule type" value="Genomic_DNA"/>
</dbReference>
<name>A0AA43QVM9_9LECA</name>
<evidence type="ECO:0000313" key="2">
    <source>
        <dbReference type="EMBL" id="MDI1493147.1"/>
    </source>
</evidence>
<dbReference type="AlphaFoldDB" id="A0AA43QVM9"/>
<evidence type="ECO:0000313" key="3">
    <source>
        <dbReference type="Proteomes" id="UP001161017"/>
    </source>
</evidence>
<protein>
    <submittedName>
        <fullName evidence="2">Uncharacterized protein</fullName>
    </submittedName>
</protein>
<feature type="region of interest" description="Disordered" evidence="1">
    <location>
        <begin position="94"/>
        <end position="120"/>
    </location>
</feature>
<sequence length="264" mass="29240">MPSRTLTTFFPDDQTTVIMLDHDHRYLTAFDRPTAANVAHVIVADSIGNPISFLTFNCRACDLAAEAGRPRANITIPPDFGPPPAYEVDRALPDYHQQDQERTERDRPRTRRRPLELPQIVVRLPAQRPRRSASGSPVRARPRGREALEHALRVQTEVISRDFQPLIPEAPPAVQVIERDFQPDDPAVQPVPVVSLPPSSPVPTFGVEEEQSAITGRDFQPVTPEAPPAAQVIARDFQLSDPTVQPVPVVNVPPSSPARTPRVQ</sequence>
<gene>
    <name evidence="2" type="ORF">OHK93_004934</name>
</gene>
<feature type="region of interest" description="Disordered" evidence="1">
    <location>
        <begin position="244"/>
        <end position="264"/>
    </location>
</feature>
<evidence type="ECO:0000256" key="1">
    <source>
        <dbReference type="SAM" id="MobiDB-lite"/>
    </source>
</evidence>
<organism evidence="2 3">
    <name type="scientific">Ramalina farinacea</name>
    <dbReference type="NCBI Taxonomy" id="258253"/>
    <lineage>
        <taxon>Eukaryota</taxon>
        <taxon>Fungi</taxon>
        <taxon>Dikarya</taxon>
        <taxon>Ascomycota</taxon>
        <taxon>Pezizomycotina</taxon>
        <taxon>Lecanoromycetes</taxon>
        <taxon>OSLEUM clade</taxon>
        <taxon>Lecanoromycetidae</taxon>
        <taxon>Lecanorales</taxon>
        <taxon>Lecanorineae</taxon>
        <taxon>Ramalinaceae</taxon>
        <taxon>Ramalina</taxon>
    </lineage>
</organism>
<reference evidence="2" key="1">
    <citation type="journal article" date="2023" name="Genome Biol. Evol.">
        <title>First Whole Genome Sequence and Flow Cytometry Genome Size Data for the Lichen-Forming Fungus Ramalina farinacea (Ascomycota).</title>
        <authorList>
            <person name="Llewellyn T."/>
            <person name="Mian S."/>
            <person name="Hill R."/>
            <person name="Leitch I.J."/>
            <person name="Gaya E."/>
        </authorList>
    </citation>
    <scope>NUCLEOTIDE SEQUENCE</scope>
    <source>
        <strain evidence="2">LIQ254RAFAR</strain>
    </source>
</reference>
<keyword evidence="3" id="KW-1185">Reference proteome</keyword>
<feature type="compositionally biased region" description="Basic and acidic residues" evidence="1">
    <location>
        <begin position="94"/>
        <end position="107"/>
    </location>
</feature>
<feature type="compositionally biased region" description="Low complexity" evidence="1">
    <location>
        <begin position="244"/>
        <end position="253"/>
    </location>
</feature>
<proteinExistence type="predicted"/>
<comment type="caution">
    <text evidence="2">The sequence shown here is derived from an EMBL/GenBank/DDBJ whole genome shotgun (WGS) entry which is preliminary data.</text>
</comment>
<accession>A0AA43QVM9</accession>
<dbReference type="Proteomes" id="UP001161017">
    <property type="component" value="Unassembled WGS sequence"/>
</dbReference>